<dbReference type="Gene3D" id="1.10.565.10">
    <property type="entry name" value="Retinoid X Receptor"/>
    <property type="match status" value="1"/>
</dbReference>
<dbReference type="GO" id="GO:0005667">
    <property type="term" value="C:transcription regulator complex"/>
    <property type="evidence" value="ECO:0007669"/>
    <property type="project" value="TreeGrafter"/>
</dbReference>
<evidence type="ECO:0000256" key="10">
    <source>
        <dbReference type="RuleBase" id="RU004334"/>
    </source>
</evidence>
<organism evidence="14 15">
    <name type="scientific">Dimorphilus gyrociliatus</name>
    <dbReference type="NCBI Taxonomy" id="2664684"/>
    <lineage>
        <taxon>Eukaryota</taxon>
        <taxon>Metazoa</taxon>
        <taxon>Spiralia</taxon>
        <taxon>Lophotrochozoa</taxon>
        <taxon>Annelida</taxon>
        <taxon>Polychaeta</taxon>
        <taxon>Polychaeta incertae sedis</taxon>
        <taxon>Dinophilidae</taxon>
        <taxon>Dimorphilus</taxon>
    </lineage>
</organism>
<dbReference type="SMART" id="SM00430">
    <property type="entry name" value="HOLI"/>
    <property type="match status" value="1"/>
</dbReference>
<evidence type="ECO:0000256" key="9">
    <source>
        <dbReference type="ARBA" id="ARBA00023242"/>
    </source>
</evidence>
<keyword evidence="6 10" id="KW-0238">DNA-binding</keyword>
<dbReference type="GO" id="GO:0035259">
    <property type="term" value="F:nuclear glucocorticoid receptor binding"/>
    <property type="evidence" value="ECO:0007669"/>
    <property type="project" value="TreeGrafter"/>
</dbReference>
<reference evidence="14 15" key="1">
    <citation type="submission" date="2020-08" db="EMBL/GenBank/DDBJ databases">
        <authorList>
            <person name="Hejnol A."/>
        </authorList>
    </citation>
    <scope>NUCLEOTIDE SEQUENCE [LARGE SCALE GENOMIC DNA]</scope>
</reference>
<dbReference type="PANTHER" id="PTHR24085">
    <property type="entry name" value="NUCLEAR HORMONE RECEPTOR"/>
    <property type="match status" value="1"/>
</dbReference>
<evidence type="ECO:0000256" key="11">
    <source>
        <dbReference type="SAM" id="MobiDB-lite"/>
    </source>
</evidence>
<sequence length="597" mass="67842">MSPICEDGVLMSKNNCENRYSPISPALPNATPPATQTSEMLMLQQQQHQVNYKSTTASSSPNFHQQPFSSVATDVTRYSPYQPNMPYQAEGNFTEYNPPYSDTNITAPFSHEQQFGDFNTPYTRPTCDAPILESDKYTPSVQYPVSGYYEGGETQPSYITDFYHKSPFIPYDPTEGSLLYDRPNSVYQHFYSPDSNFNYSQAVYRSDLATANSVPITPQMAANYSRRVPHLDNGRRLDIKFPLGSGHSRSEKSNSGTQKESQLCAVCGDNAACQHYGVRTCEGCKGFFKRTVQKNAKYVCLADKNCPVDKRRRNRCQFCRFQKCLLVGMVKEVVRTDSLKGRRGRLPSKPKSPQESPPSPPVSLITSLVRAHVDNSPDIPTLDYSQYVVDPENSPVDQRREASQNLFDLLSFSIEVTRNWSEKIPGFTELCKEDQELLIQSSSLDLFILRIAYRVQLRDDRIIFCNGLVLNRFQCQQSFGEWIDLIYDFGLSLHADGIDLSAFSCMEALCAVTFRHGIKDTKKVEELQSRVVNTLKDHCTFNIEAQKKPRLFAKVLLKLATLRKLSQEGVKRLEMYRNEGTLPPFLEHLFFVLQLPL</sequence>
<keyword evidence="5 10" id="KW-0805">Transcription regulation</keyword>
<evidence type="ECO:0000313" key="15">
    <source>
        <dbReference type="Proteomes" id="UP000549394"/>
    </source>
</evidence>
<feature type="domain" description="NR LBD" evidence="13">
    <location>
        <begin position="360"/>
        <end position="595"/>
    </location>
</feature>
<keyword evidence="7 10" id="KW-0804">Transcription</keyword>
<keyword evidence="4 10" id="KW-0862">Zinc</keyword>
<evidence type="ECO:0000256" key="2">
    <source>
        <dbReference type="ARBA" id="ARBA00022723"/>
    </source>
</evidence>
<dbReference type="Proteomes" id="UP000549394">
    <property type="component" value="Unassembled WGS sequence"/>
</dbReference>
<comment type="similarity">
    <text evidence="10">Belongs to the nuclear hormone receptor family.</text>
</comment>
<evidence type="ECO:0000256" key="6">
    <source>
        <dbReference type="ARBA" id="ARBA00023125"/>
    </source>
</evidence>
<evidence type="ECO:0000256" key="8">
    <source>
        <dbReference type="ARBA" id="ARBA00023170"/>
    </source>
</evidence>
<evidence type="ECO:0000313" key="14">
    <source>
        <dbReference type="EMBL" id="CAD5122672.1"/>
    </source>
</evidence>
<proteinExistence type="inferred from homology"/>
<dbReference type="InterPro" id="IPR001723">
    <property type="entry name" value="Nuclear_hrmn_rcpt"/>
</dbReference>
<dbReference type="Gene3D" id="3.30.50.10">
    <property type="entry name" value="Erythroid Transcription Factor GATA-1, subunit A"/>
    <property type="match status" value="1"/>
</dbReference>
<dbReference type="GO" id="GO:0005634">
    <property type="term" value="C:nucleus"/>
    <property type="evidence" value="ECO:0007669"/>
    <property type="project" value="UniProtKB-SubCell"/>
</dbReference>
<dbReference type="InterPro" id="IPR001628">
    <property type="entry name" value="Znf_hrmn_rcpt"/>
</dbReference>
<evidence type="ECO:0000256" key="4">
    <source>
        <dbReference type="ARBA" id="ARBA00022833"/>
    </source>
</evidence>
<evidence type="ECO:0000259" key="13">
    <source>
        <dbReference type="PROSITE" id="PS51843"/>
    </source>
</evidence>
<dbReference type="InterPro" id="IPR000536">
    <property type="entry name" value="Nucl_hrmn_rcpt_lig-bd"/>
</dbReference>
<dbReference type="PROSITE" id="PS51030">
    <property type="entry name" value="NUCLEAR_REC_DBD_2"/>
    <property type="match status" value="1"/>
</dbReference>
<evidence type="ECO:0000256" key="7">
    <source>
        <dbReference type="ARBA" id="ARBA00023163"/>
    </source>
</evidence>
<gene>
    <name evidence="14" type="ORF">DGYR_LOCUS10455</name>
</gene>
<dbReference type="InterPro" id="IPR035500">
    <property type="entry name" value="NHR-like_dom_sf"/>
</dbReference>
<evidence type="ECO:0000256" key="1">
    <source>
        <dbReference type="ARBA" id="ARBA00004123"/>
    </source>
</evidence>
<dbReference type="SUPFAM" id="SSF48508">
    <property type="entry name" value="Nuclear receptor ligand-binding domain"/>
    <property type="match status" value="1"/>
</dbReference>
<dbReference type="OrthoDB" id="5952118at2759"/>
<evidence type="ECO:0000256" key="5">
    <source>
        <dbReference type="ARBA" id="ARBA00023015"/>
    </source>
</evidence>
<dbReference type="EMBL" id="CAJFCJ010000018">
    <property type="protein sequence ID" value="CAD5122672.1"/>
    <property type="molecule type" value="Genomic_DNA"/>
</dbReference>
<dbReference type="PANTHER" id="PTHR24085:SF4">
    <property type="entry name" value="NUCLEAR HORMONE RECEPTOR HR38-RELATED"/>
    <property type="match status" value="1"/>
</dbReference>
<dbReference type="CDD" id="cd06969">
    <property type="entry name" value="NR_DBD_NGFI-B"/>
    <property type="match status" value="1"/>
</dbReference>
<dbReference type="GO" id="GO:0008270">
    <property type="term" value="F:zinc ion binding"/>
    <property type="evidence" value="ECO:0007669"/>
    <property type="project" value="UniProtKB-KW"/>
</dbReference>
<keyword evidence="3 10" id="KW-0863">Zinc-finger</keyword>
<comment type="caution">
    <text evidence="14">The sequence shown here is derived from an EMBL/GenBank/DDBJ whole genome shotgun (WGS) entry which is preliminary data.</text>
</comment>
<dbReference type="GO" id="GO:0071376">
    <property type="term" value="P:cellular response to corticotropin-releasing hormone stimulus"/>
    <property type="evidence" value="ECO:0007669"/>
    <property type="project" value="TreeGrafter"/>
</dbReference>
<dbReference type="GO" id="GO:0000978">
    <property type="term" value="F:RNA polymerase II cis-regulatory region sequence-specific DNA binding"/>
    <property type="evidence" value="ECO:0007669"/>
    <property type="project" value="TreeGrafter"/>
</dbReference>
<dbReference type="InterPro" id="IPR003070">
    <property type="entry name" value="NR4A1-3"/>
</dbReference>
<keyword evidence="8 10" id="KW-0675">Receptor</keyword>
<comment type="subcellular location">
    <subcellularLocation>
        <location evidence="1 10">Nucleus</location>
    </subcellularLocation>
</comment>
<dbReference type="SMART" id="SM00399">
    <property type="entry name" value="ZnF_C4"/>
    <property type="match status" value="1"/>
</dbReference>
<protein>
    <submittedName>
        <fullName evidence="14">DgyrCDS11084</fullName>
    </submittedName>
</protein>
<name>A0A7I8W456_9ANNE</name>
<dbReference type="SUPFAM" id="SSF57716">
    <property type="entry name" value="Glucocorticoid receptor-like (DNA-binding domain)"/>
    <property type="match status" value="1"/>
</dbReference>
<feature type="region of interest" description="Disordered" evidence="11">
    <location>
        <begin position="338"/>
        <end position="362"/>
    </location>
</feature>
<dbReference type="InterPro" id="IPR013088">
    <property type="entry name" value="Znf_NHR/GATA"/>
</dbReference>
<accession>A0A7I8W456</accession>
<dbReference type="Pfam" id="PF00104">
    <property type="entry name" value="Hormone_recep"/>
    <property type="match status" value="1"/>
</dbReference>
<dbReference type="PRINTS" id="PR01284">
    <property type="entry name" value="NUCLEARECPTR"/>
</dbReference>
<feature type="domain" description="Nuclear receptor" evidence="12">
    <location>
        <begin position="261"/>
        <end position="336"/>
    </location>
</feature>
<evidence type="ECO:0000256" key="3">
    <source>
        <dbReference type="ARBA" id="ARBA00022771"/>
    </source>
</evidence>
<dbReference type="AlphaFoldDB" id="A0A7I8W456"/>
<keyword evidence="15" id="KW-1185">Reference proteome</keyword>
<dbReference type="PROSITE" id="PS00031">
    <property type="entry name" value="NUCLEAR_REC_DBD_1"/>
    <property type="match status" value="1"/>
</dbReference>
<dbReference type="PRINTS" id="PR00398">
    <property type="entry name" value="STRDHORMONER"/>
</dbReference>
<keyword evidence="9 10" id="KW-0539">Nucleus</keyword>
<keyword evidence="2 10" id="KW-0479">Metal-binding</keyword>
<evidence type="ECO:0000259" key="12">
    <source>
        <dbReference type="PROSITE" id="PS51030"/>
    </source>
</evidence>
<dbReference type="PROSITE" id="PS51843">
    <property type="entry name" value="NR_LBD"/>
    <property type="match status" value="1"/>
</dbReference>
<dbReference type="FunFam" id="3.30.50.10:FF:000009">
    <property type="entry name" value="nuclear receptor subfamily 4 group A member 2"/>
    <property type="match status" value="1"/>
</dbReference>
<dbReference type="PRINTS" id="PR00047">
    <property type="entry name" value="STROIDFINGER"/>
</dbReference>
<dbReference type="Pfam" id="PF00105">
    <property type="entry name" value="zf-C4"/>
    <property type="match status" value="1"/>
</dbReference>
<dbReference type="GO" id="GO:0004879">
    <property type="term" value="F:nuclear receptor activity"/>
    <property type="evidence" value="ECO:0007669"/>
    <property type="project" value="InterPro"/>
</dbReference>